<evidence type="ECO:0000256" key="2">
    <source>
        <dbReference type="ARBA" id="ARBA00022630"/>
    </source>
</evidence>
<name>A0AAD4CK14_ASPNN</name>
<keyword evidence="2" id="KW-0285">Flavoprotein</keyword>
<gene>
    <name evidence="7" type="ORF">FE257_009462</name>
</gene>
<evidence type="ECO:0000256" key="4">
    <source>
        <dbReference type="ARBA" id="ARBA00023002"/>
    </source>
</evidence>
<evidence type="ECO:0000313" key="7">
    <source>
        <dbReference type="EMBL" id="KAF9887940.1"/>
    </source>
</evidence>
<keyword evidence="8" id="KW-1185">Reference proteome</keyword>
<accession>A0AAD4CK14</accession>
<keyword evidence="5" id="KW-0503">Monooxygenase</keyword>
<sequence>MTDSEGRLRVIIVGAGIAGLSTSIAITRVSGLQNVDIQLFEQATRLEEIGASIALSPNVELSHFNTSKHTKWGPRDNFFASRLGKNQYTTVGAYEDTRSADEVEKSISWNDTGDVHYLQERFKYWNPVVKALTEFTPSTRLFPNFAGHPLSTWVLGSRVTLVGDAAHTHGGAFAAGGSLALDDAFALALSLKHVFAASPSGPEGFTERKIEKALHIYDAVRRPHAARLQDIVQGLMRKKSPSFTTPEEEDAALVFRMNNRPSTVWLTEHDVERAFQQVIGSTGVWTEDDGPKE</sequence>
<keyword evidence="3" id="KW-0274">FAD</keyword>
<evidence type="ECO:0000256" key="1">
    <source>
        <dbReference type="ARBA" id="ARBA00007992"/>
    </source>
</evidence>
<evidence type="ECO:0000256" key="5">
    <source>
        <dbReference type="ARBA" id="ARBA00023033"/>
    </source>
</evidence>
<reference evidence="7" key="2">
    <citation type="submission" date="2020-02" db="EMBL/GenBank/DDBJ databases">
        <authorList>
            <person name="Gilchrist C.L.M."/>
            <person name="Chooi Y.-H."/>
        </authorList>
    </citation>
    <scope>NUCLEOTIDE SEQUENCE</scope>
    <source>
        <strain evidence="7">MST-FP2251</strain>
    </source>
</reference>
<proteinExistence type="inferred from homology"/>
<organism evidence="7 8">
    <name type="scientific">Aspergillus nanangensis</name>
    <dbReference type="NCBI Taxonomy" id="2582783"/>
    <lineage>
        <taxon>Eukaryota</taxon>
        <taxon>Fungi</taxon>
        <taxon>Dikarya</taxon>
        <taxon>Ascomycota</taxon>
        <taxon>Pezizomycotina</taxon>
        <taxon>Eurotiomycetes</taxon>
        <taxon>Eurotiomycetidae</taxon>
        <taxon>Eurotiales</taxon>
        <taxon>Aspergillaceae</taxon>
        <taxon>Aspergillus</taxon>
        <taxon>Aspergillus subgen. Circumdati</taxon>
    </lineage>
</organism>
<dbReference type="GO" id="GO:0004497">
    <property type="term" value="F:monooxygenase activity"/>
    <property type="evidence" value="ECO:0007669"/>
    <property type="project" value="UniProtKB-KW"/>
</dbReference>
<comment type="caution">
    <text evidence="7">The sequence shown here is derived from an EMBL/GenBank/DDBJ whole genome shotgun (WGS) entry which is preliminary data.</text>
</comment>
<comment type="similarity">
    <text evidence="1">Belongs to the paxM FAD-dependent monooxygenase family.</text>
</comment>
<dbReference type="Proteomes" id="UP001194746">
    <property type="component" value="Unassembled WGS sequence"/>
</dbReference>
<dbReference type="InterPro" id="IPR002938">
    <property type="entry name" value="FAD-bd"/>
</dbReference>
<keyword evidence="4" id="KW-0560">Oxidoreductase</keyword>
<dbReference type="SUPFAM" id="SSF51905">
    <property type="entry name" value="FAD/NAD(P)-binding domain"/>
    <property type="match status" value="1"/>
</dbReference>
<feature type="domain" description="FAD-binding" evidence="6">
    <location>
        <begin position="156"/>
        <end position="196"/>
    </location>
</feature>
<dbReference type="PANTHER" id="PTHR13789">
    <property type="entry name" value="MONOOXYGENASE"/>
    <property type="match status" value="1"/>
</dbReference>
<dbReference type="Gene3D" id="3.50.50.60">
    <property type="entry name" value="FAD/NAD(P)-binding domain"/>
    <property type="match status" value="2"/>
</dbReference>
<dbReference type="AlphaFoldDB" id="A0AAD4CK14"/>
<dbReference type="InterPro" id="IPR036188">
    <property type="entry name" value="FAD/NAD-bd_sf"/>
</dbReference>
<reference evidence="7" key="1">
    <citation type="journal article" date="2019" name="Beilstein J. Org. Chem.">
        <title>Nanangenines: drimane sesquiterpenoids as the dominant metabolite cohort of a novel Australian fungus, Aspergillus nanangensis.</title>
        <authorList>
            <person name="Lacey H.J."/>
            <person name="Gilchrist C.L.M."/>
            <person name="Crombie A."/>
            <person name="Kalaitzis J.A."/>
            <person name="Vuong D."/>
            <person name="Rutledge P.J."/>
            <person name="Turner P."/>
            <person name="Pitt J.I."/>
            <person name="Lacey E."/>
            <person name="Chooi Y.H."/>
            <person name="Piggott A.M."/>
        </authorList>
    </citation>
    <scope>NUCLEOTIDE SEQUENCE</scope>
    <source>
        <strain evidence="7">MST-FP2251</strain>
    </source>
</reference>
<evidence type="ECO:0000256" key="3">
    <source>
        <dbReference type="ARBA" id="ARBA00022827"/>
    </source>
</evidence>
<dbReference type="GO" id="GO:0071949">
    <property type="term" value="F:FAD binding"/>
    <property type="evidence" value="ECO:0007669"/>
    <property type="project" value="InterPro"/>
</dbReference>
<dbReference type="InterPro" id="IPR050493">
    <property type="entry name" value="FAD-dep_Monooxygenase_BioMet"/>
</dbReference>
<evidence type="ECO:0000259" key="6">
    <source>
        <dbReference type="Pfam" id="PF01494"/>
    </source>
</evidence>
<dbReference type="PANTHER" id="PTHR13789:SF309">
    <property type="entry name" value="PUTATIVE (AFU_ORTHOLOGUE AFUA_6G14510)-RELATED"/>
    <property type="match status" value="1"/>
</dbReference>
<dbReference type="Pfam" id="PF01494">
    <property type="entry name" value="FAD_binding_3"/>
    <property type="match status" value="1"/>
</dbReference>
<dbReference type="EMBL" id="VCAU01000054">
    <property type="protein sequence ID" value="KAF9887940.1"/>
    <property type="molecule type" value="Genomic_DNA"/>
</dbReference>
<evidence type="ECO:0000313" key="8">
    <source>
        <dbReference type="Proteomes" id="UP001194746"/>
    </source>
</evidence>
<protein>
    <recommendedName>
        <fullName evidence="6">FAD-binding domain-containing protein</fullName>
    </recommendedName>
</protein>